<dbReference type="WBParaSite" id="ACRNAN_scaffold3787.g21341.t1">
    <property type="protein sequence ID" value="ACRNAN_scaffold3787.g21341.t1"/>
    <property type="gene ID" value="ACRNAN_scaffold3787.g21341"/>
</dbReference>
<reference evidence="2" key="1">
    <citation type="submission" date="2022-11" db="UniProtKB">
        <authorList>
            <consortium name="WormBaseParasite"/>
        </authorList>
    </citation>
    <scope>IDENTIFICATION</scope>
</reference>
<evidence type="ECO:0000313" key="2">
    <source>
        <dbReference type="WBParaSite" id="ACRNAN_scaffold3787.g21341.t1"/>
    </source>
</evidence>
<protein>
    <submittedName>
        <fullName evidence="2">RING-type domain-containing protein</fullName>
    </submittedName>
</protein>
<keyword evidence="1" id="KW-1185">Reference proteome</keyword>
<evidence type="ECO:0000313" key="1">
    <source>
        <dbReference type="Proteomes" id="UP000887540"/>
    </source>
</evidence>
<dbReference type="AlphaFoldDB" id="A0A914DT07"/>
<name>A0A914DT07_9BILA</name>
<dbReference type="Proteomes" id="UP000887540">
    <property type="component" value="Unplaced"/>
</dbReference>
<organism evidence="1 2">
    <name type="scientific">Acrobeloides nanus</name>
    <dbReference type="NCBI Taxonomy" id="290746"/>
    <lineage>
        <taxon>Eukaryota</taxon>
        <taxon>Metazoa</taxon>
        <taxon>Ecdysozoa</taxon>
        <taxon>Nematoda</taxon>
        <taxon>Chromadorea</taxon>
        <taxon>Rhabditida</taxon>
        <taxon>Tylenchina</taxon>
        <taxon>Cephalobomorpha</taxon>
        <taxon>Cephaloboidea</taxon>
        <taxon>Cephalobidae</taxon>
        <taxon>Acrobeloides</taxon>
    </lineage>
</organism>
<accession>A0A914DT07</accession>
<proteinExistence type="predicted"/>
<sequence length="182" mass="20943">MNSYVIWKIQKQHENPNFVAEDEYMYPEFLENLSIQLMAEQKTFRLHNKKKNNYILAEYEKIAEMLKNLSLKVDGKSPNPMKHCPICKSKIRTSNMETCEGPCGKQVCKTHIKRMCEPCANSMIQLQEEPIRKRPTRANPAPHPGPSRCYICSTHATNYCKTCGKNAMCASHYGDGFCEDCQ</sequence>